<dbReference type="Gene3D" id="1.20.1740.10">
    <property type="entry name" value="Amino acid/polyamine transporter I"/>
    <property type="match status" value="1"/>
</dbReference>
<evidence type="ECO:0000256" key="1">
    <source>
        <dbReference type="ARBA" id="ARBA00004141"/>
    </source>
</evidence>
<feature type="transmembrane region" description="Helical" evidence="8">
    <location>
        <begin position="308"/>
        <end position="326"/>
    </location>
</feature>
<name>A0A120MJZ8_ANAPI</name>
<comment type="similarity">
    <text evidence="2">Belongs to the amino acid-polyamine-organocation (APC) superfamily. Spore germination protein (SGP) (TC 2.A.3.9) family.</text>
</comment>
<feature type="transmembrane region" description="Helical" evidence="8">
    <location>
        <begin position="190"/>
        <end position="206"/>
    </location>
</feature>
<feature type="transmembrane region" description="Helical" evidence="8">
    <location>
        <begin position="148"/>
        <end position="170"/>
    </location>
</feature>
<accession>A0A120MJZ8</accession>
<evidence type="ECO:0000256" key="5">
    <source>
        <dbReference type="ARBA" id="ARBA00022692"/>
    </source>
</evidence>
<feature type="transmembrane region" description="Helical" evidence="8">
    <location>
        <begin position="12"/>
        <end position="30"/>
    </location>
</feature>
<evidence type="ECO:0000313" key="9">
    <source>
        <dbReference type="EMBL" id="AMJ39716.1"/>
    </source>
</evidence>
<gene>
    <name evidence="9" type="primary">yndE</name>
    <name evidence="9" type="ORF">CPRO_00920</name>
    <name evidence="10" type="ORF">SAMN02745151_00264</name>
</gene>
<evidence type="ECO:0000256" key="2">
    <source>
        <dbReference type="ARBA" id="ARBA00007998"/>
    </source>
</evidence>
<dbReference type="GO" id="GO:0016020">
    <property type="term" value="C:membrane"/>
    <property type="evidence" value="ECO:0007669"/>
    <property type="project" value="UniProtKB-SubCell"/>
</dbReference>
<reference evidence="9 11" key="1">
    <citation type="journal article" date="2016" name="Genome Announc.">
        <title>Complete Genome Sequence of the Amino Acid-Fermenting Clostridium propionicum X2 (DSM 1682).</title>
        <authorList>
            <person name="Poehlein A."/>
            <person name="Schlien K."/>
            <person name="Chowdhury N.P."/>
            <person name="Gottschalk G."/>
            <person name="Buckel W."/>
            <person name="Daniel R."/>
        </authorList>
    </citation>
    <scope>NUCLEOTIDE SEQUENCE [LARGE SCALE GENOMIC DNA]</scope>
    <source>
        <strain evidence="9 11">X2</strain>
    </source>
</reference>
<dbReference type="GO" id="GO:0009847">
    <property type="term" value="P:spore germination"/>
    <property type="evidence" value="ECO:0007669"/>
    <property type="project" value="InterPro"/>
</dbReference>
<organism evidence="10 12">
    <name type="scientific">Anaerotignum propionicum DSM 1682</name>
    <dbReference type="NCBI Taxonomy" id="991789"/>
    <lineage>
        <taxon>Bacteria</taxon>
        <taxon>Bacillati</taxon>
        <taxon>Bacillota</taxon>
        <taxon>Clostridia</taxon>
        <taxon>Lachnospirales</taxon>
        <taxon>Anaerotignaceae</taxon>
        <taxon>Anaerotignum</taxon>
    </lineage>
</organism>
<feature type="transmembrane region" description="Helical" evidence="8">
    <location>
        <begin position="272"/>
        <end position="296"/>
    </location>
</feature>
<dbReference type="NCBIfam" id="TIGR00912">
    <property type="entry name" value="2A0309"/>
    <property type="match status" value="1"/>
</dbReference>
<proteinExistence type="inferred from homology"/>
<dbReference type="RefSeq" id="WP_066046637.1">
    <property type="nucleotide sequence ID" value="NZ_CP014223.1"/>
</dbReference>
<keyword evidence="5 8" id="KW-0812">Transmembrane</keyword>
<reference evidence="11" key="2">
    <citation type="submission" date="2016-01" db="EMBL/GenBank/DDBJ databases">
        <authorList>
            <person name="Poehlein A."/>
            <person name="Schlien K."/>
            <person name="Gottschalk G."/>
            <person name="Buckel W."/>
            <person name="Daniel R."/>
        </authorList>
    </citation>
    <scope>NUCLEOTIDE SEQUENCE [LARGE SCALE GENOMIC DNA]</scope>
    <source>
        <strain evidence="11">X2</strain>
    </source>
</reference>
<evidence type="ECO:0000313" key="11">
    <source>
        <dbReference type="Proteomes" id="UP000068026"/>
    </source>
</evidence>
<keyword evidence="11" id="KW-1185">Reference proteome</keyword>
<evidence type="ECO:0000256" key="3">
    <source>
        <dbReference type="ARBA" id="ARBA00022448"/>
    </source>
</evidence>
<dbReference type="Pfam" id="PF03845">
    <property type="entry name" value="Spore_permease"/>
    <property type="match status" value="1"/>
</dbReference>
<feature type="transmembrane region" description="Helical" evidence="8">
    <location>
        <begin position="42"/>
        <end position="61"/>
    </location>
</feature>
<feature type="transmembrane region" description="Helical" evidence="8">
    <location>
        <begin position="121"/>
        <end position="139"/>
    </location>
</feature>
<comment type="subcellular location">
    <subcellularLocation>
        <location evidence="1">Membrane</location>
        <topology evidence="1">Multi-pass membrane protein</topology>
    </subcellularLocation>
</comment>
<evidence type="ECO:0000256" key="4">
    <source>
        <dbReference type="ARBA" id="ARBA00022544"/>
    </source>
</evidence>
<keyword evidence="6 8" id="KW-1133">Transmembrane helix</keyword>
<keyword evidence="4" id="KW-0309">Germination</keyword>
<sequence length="367" mass="41932">MFAENYKISVRQLEILLLLYYFGTTVLFLPSDAAVVAGNACWIVTIIWGVLSSVLAVFLVYCGERHPSYTAVEWYKHSFGRVIGKALAFGLGGKLIFDAAMELRLFCDVVSSSMLPRTPQWLLIAVTLFLCCLAASYGVECTARVGEILFFLVFIPLIFVLIFVAISTGYNRILPIQFPDFKEMKESMPSFAPLLQGFIVFFFIFPSLEKRRHMKRRIWLTCMFATAVITVLVFLSLAVYGTEVLAEKLMPTLQMMERVSFSGIFLGRQDLFLIWLWMVTTFLYVSGTIFFGIELFNRLFRTKKITRNRWLILLVPLLFIVALLPQDMASAYWLRAGVAPWLSGIFFILLPFLMLLIDVIKGRGKHE</sequence>
<reference evidence="12" key="3">
    <citation type="submission" date="2016-11" db="EMBL/GenBank/DDBJ databases">
        <authorList>
            <person name="Jaros S."/>
            <person name="Januszkiewicz K."/>
            <person name="Wedrychowicz H."/>
        </authorList>
    </citation>
    <scope>NUCLEOTIDE SEQUENCE [LARGE SCALE GENOMIC DNA]</scope>
    <source>
        <strain evidence="12">DSM 1682</strain>
    </source>
</reference>
<evidence type="ECO:0000313" key="10">
    <source>
        <dbReference type="EMBL" id="SHE29697.1"/>
    </source>
</evidence>
<dbReference type="OrthoDB" id="1771654at2"/>
<dbReference type="PANTHER" id="PTHR34975:SF2">
    <property type="entry name" value="SPORE GERMINATION PROTEIN A2"/>
    <property type="match status" value="1"/>
</dbReference>
<evidence type="ECO:0000313" key="12">
    <source>
        <dbReference type="Proteomes" id="UP000184204"/>
    </source>
</evidence>
<feature type="transmembrane region" description="Helical" evidence="8">
    <location>
        <begin position="218"/>
        <end position="240"/>
    </location>
</feature>
<keyword evidence="3" id="KW-0813">Transport</keyword>
<dbReference type="InterPro" id="IPR004761">
    <property type="entry name" value="Spore_GerAB"/>
</dbReference>
<dbReference type="Proteomes" id="UP000068026">
    <property type="component" value="Chromosome"/>
</dbReference>
<protein>
    <submittedName>
        <fullName evidence="10">Spore germination protein (Amino acid permease)</fullName>
    </submittedName>
    <submittedName>
        <fullName evidence="9">Spore germination protein YndE</fullName>
    </submittedName>
</protein>
<dbReference type="PANTHER" id="PTHR34975">
    <property type="entry name" value="SPORE GERMINATION PROTEIN A2"/>
    <property type="match status" value="1"/>
</dbReference>
<dbReference type="KEGG" id="cpro:CPRO_00920"/>
<feature type="transmembrane region" description="Helical" evidence="8">
    <location>
        <begin position="338"/>
        <end position="360"/>
    </location>
</feature>
<evidence type="ECO:0000256" key="8">
    <source>
        <dbReference type="SAM" id="Phobius"/>
    </source>
</evidence>
<evidence type="ECO:0000256" key="6">
    <source>
        <dbReference type="ARBA" id="ARBA00022989"/>
    </source>
</evidence>
<evidence type="ECO:0000256" key="7">
    <source>
        <dbReference type="ARBA" id="ARBA00023136"/>
    </source>
</evidence>
<dbReference type="AlphaFoldDB" id="A0A120MJZ8"/>
<dbReference type="EMBL" id="CP014223">
    <property type="protein sequence ID" value="AMJ39716.1"/>
    <property type="molecule type" value="Genomic_DNA"/>
</dbReference>
<dbReference type="Proteomes" id="UP000184204">
    <property type="component" value="Unassembled WGS sequence"/>
</dbReference>
<keyword evidence="7 8" id="KW-0472">Membrane</keyword>
<reference evidence="10" key="4">
    <citation type="submission" date="2016-11" db="EMBL/GenBank/DDBJ databases">
        <authorList>
            <person name="Varghese N."/>
            <person name="Submissions S."/>
        </authorList>
    </citation>
    <scope>NUCLEOTIDE SEQUENCE</scope>
    <source>
        <strain evidence="10">DSM 1682</strain>
    </source>
</reference>
<feature type="transmembrane region" description="Helical" evidence="8">
    <location>
        <begin position="82"/>
        <end position="101"/>
    </location>
</feature>
<dbReference type="EMBL" id="FQUA01000001">
    <property type="protein sequence ID" value="SHE29697.1"/>
    <property type="molecule type" value="Genomic_DNA"/>
</dbReference>